<evidence type="ECO:0000259" key="3">
    <source>
        <dbReference type="SMART" id="SM00420"/>
    </source>
</evidence>
<reference evidence="4 5" key="1">
    <citation type="journal article" date="2016" name="Nat. Commun.">
        <title>Thousands of microbial genomes shed light on interconnected biogeochemical processes in an aquifer system.</title>
        <authorList>
            <person name="Anantharaman K."/>
            <person name="Brown C.T."/>
            <person name="Hug L.A."/>
            <person name="Sharon I."/>
            <person name="Castelle C.J."/>
            <person name="Probst A.J."/>
            <person name="Thomas B.C."/>
            <person name="Singh A."/>
            <person name="Wilkins M.J."/>
            <person name="Karaoz U."/>
            <person name="Brodie E.L."/>
            <person name="Williams K.H."/>
            <person name="Hubbard S.S."/>
            <person name="Banfield J.F."/>
        </authorList>
    </citation>
    <scope>NUCLEOTIDE SEQUENCE [LARGE SCALE GENOMIC DNA]</scope>
</reference>
<dbReference type="AlphaFoldDB" id="A0A1G2F7S9"/>
<accession>A0A1G2F7S9</accession>
<feature type="domain" description="HTH deoR-type" evidence="3">
    <location>
        <begin position="148"/>
        <end position="203"/>
    </location>
</feature>
<evidence type="ECO:0000313" key="5">
    <source>
        <dbReference type="Proteomes" id="UP000179099"/>
    </source>
</evidence>
<keyword evidence="2" id="KW-0804">Transcription</keyword>
<dbReference type="SMART" id="SM00420">
    <property type="entry name" value="HTH_DEOR"/>
    <property type="match status" value="1"/>
</dbReference>
<sequence>MAEQEFPEDGGKNLDSYKGRAFELCLAIYRITKLFPAGEALISQLRQGSSKIVVFLATGKISDTILKIEEVKIYLEIAKNQKWLVPLNFDLLIAAYSLLLYDLAGRAIKSRERGEKTVMNPPPEISLSLPKEEKEKEIRFIIGEAQLRQEKIVEYFNKNKETTVNDLRNILGKVSDRTVRNDLAVLMGRNFIRRVGRRRGVRYLLNA</sequence>
<evidence type="ECO:0000256" key="1">
    <source>
        <dbReference type="ARBA" id="ARBA00023015"/>
    </source>
</evidence>
<proteinExistence type="predicted"/>
<dbReference type="SUPFAM" id="SSF46785">
    <property type="entry name" value="Winged helix' DNA-binding domain"/>
    <property type="match status" value="1"/>
</dbReference>
<dbReference type="GO" id="GO:0003700">
    <property type="term" value="F:DNA-binding transcription factor activity"/>
    <property type="evidence" value="ECO:0007669"/>
    <property type="project" value="InterPro"/>
</dbReference>
<gene>
    <name evidence="4" type="ORF">A2Y98_02210</name>
</gene>
<evidence type="ECO:0000256" key="2">
    <source>
        <dbReference type="ARBA" id="ARBA00023163"/>
    </source>
</evidence>
<organism evidence="4 5">
    <name type="scientific">Candidatus Portnoybacteria bacterium RBG_19FT_COMBO_36_7</name>
    <dbReference type="NCBI Taxonomy" id="1801992"/>
    <lineage>
        <taxon>Bacteria</taxon>
        <taxon>Candidatus Portnoyibacteriota</taxon>
    </lineage>
</organism>
<dbReference type="Gene3D" id="1.10.10.10">
    <property type="entry name" value="Winged helix-like DNA-binding domain superfamily/Winged helix DNA-binding domain"/>
    <property type="match status" value="1"/>
</dbReference>
<dbReference type="EMBL" id="MHMW01000018">
    <property type="protein sequence ID" value="OGZ34125.1"/>
    <property type="molecule type" value="Genomic_DNA"/>
</dbReference>
<dbReference type="InterPro" id="IPR001034">
    <property type="entry name" value="DeoR_HTH"/>
</dbReference>
<dbReference type="Proteomes" id="UP000179099">
    <property type="component" value="Unassembled WGS sequence"/>
</dbReference>
<dbReference type="InterPro" id="IPR036388">
    <property type="entry name" value="WH-like_DNA-bd_sf"/>
</dbReference>
<evidence type="ECO:0000313" key="4">
    <source>
        <dbReference type="EMBL" id="OGZ34125.1"/>
    </source>
</evidence>
<dbReference type="STRING" id="1801992.A2Y98_02210"/>
<dbReference type="InterPro" id="IPR036390">
    <property type="entry name" value="WH_DNA-bd_sf"/>
</dbReference>
<protein>
    <recommendedName>
        <fullName evidence="3">HTH deoR-type domain-containing protein</fullName>
    </recommendedName>
</protein>
<name>A0A1G2F7S9_9BACT</name>
<dbReference type="Pfam" id="PF08220">
    <property type="entry name" value="HTH_DeoR"/>
    <property type="match status" value="1"/>
</dbReference>
<keyword evidence="1" id="KW-0805">Transcription regulation</keyword>
<comment type="caution">
    <text evidence="4">The sequence shown here is derived from an EMBL/GenBank/DDBJ whole genome shotgun (WGS) entry which is preliminary data.</text>
</comment>